<name>A0AAJ6SZE1_POPEU</name>
<sequence>MLRRDGPVLHRVDTSFWEYVEKMDDRSMRCKFCGHFFAEGTSITRIKHHLSGRKRGGAKNCAQVPQNVQDAALAAIDGPPAKKPKPLGGSSNNEVTNAISASAQQQNNEMMMAHQREDLSLEDMELQERGATERLAQPGVGGSSSGLNVNHTAISTSPQEQNNEVYNLTGDGTSIQARDMYEKSWVEIINSLMDDGMQNTIGVAQPGAGASSSGVLKYNPSETRGAPLPTGSTKLVGRAFEENKNVIWSWLMDDKVSIISICGMGGAGKTTMLKHIYNELLLADISHHVYWVTVSQNFSILTMQKKIAKRIKLSLSNEEEEEHIAAELSLELMKKQKWILILDDLWNSFELHEVGIPVPLKGCKLIMTTRSKEVCGRMDCRNNIIVNPLSDVDAWTLFREILGHDTHLSTEVEQIAKSITKECDGLPLGIKTMAGTMKVVDGIHGWSNALERLRQSRVGPNGMERVFSSLRFSYTHLSNEAMQKCFLYCALFPEDSAINRLELILYLIDMGVIQGLTSRKAEFDEGHSMLDKLEKVCLLERKRLGGAVMMHDLIRDMAIQILEENSRAIVKAGAQLKELPDTEEWTDKLTTVSLMHNQIEEICSSHSVRCPNLSTLLLCSNHRLRFIAGSFFEQMHGLKVLDLSETAIECLPDSVSDLVGLTSLLLKHCRRLSRVPTLKKLRALKRLDLARAPLEEIPHGMECLSSLRYLRMNGCGENKFPCGILPKLSHLQVFKLEEQILSDRRWGETSMQVERYAPVTVEGKEVGCLRKLESLECHFEDHSNYVEYFKSRDETQSLSTYKIAIGQFREDEFRELKYSGPGSKMVVLGNLNINKDGDFQVISSNDIQQLICECINARSLGDVLSLKYATELEYIKILNCNSMESLVSSSWLCSAPLPQPSPSYNGIFSGLKWLCFSGCMGMKKLFPPVLLPYLVNLERIDVEQCEKMEEIIGGARSVEEGDMGEESSIRNTEFKLPKVGALQLRDLPELKSICNAKLICDSLQVIGVWNCEKMKRMGICLPLLENGQPSPPPSLRVICIKPKEW</sequence>
<accession>A0AAJ6SZE1</accession>
<dbReference type="FunFam" id="3.40.50.300:FF:001091">
    <property type="entry name" value="Probable disease resistance protein At1g61300"/>
    <property type="match status" value="1"/>
</dbReference>
<dbReference type="InterPro" id="IPR002182">
    <property type="entry name" value="NB-ARC"/>
</dbReference>
<dbReference type="RefSeq" id="XP_011001773.1">
    <property type="nucleotide sequence ID" value="XM_011003471.1"/>
</dbReference>
<evidence type="ECO:0000256" key="4">
    <source>
        <dbReference type="ARBA" id="ARBA00022741"/>
    </source>
</evidence>
<dbReference type="InterPro" id="IPR057135">
    <property type="entry name" value="At4g27190-like_LRR"/>
</dbReference>
<evidence type="ECO:0000256" key="6">
    <source>
        <dbReference type="ARBA" id="ARBA00022840"/>
    </source>
</evidence>
<dbReference type="InterPro" id="IPR050905">
    <property type="entry name" value="Plant_NBS-LRR"/>
</dbReference>
<dbReference type="RefSeq" id="XP_011001775.1">
    <property type="nucleotide sequence ID" value="XM_011003473.1"/>
</dbReference>
<keyword evidence="5" id="KW-0611">Plant defense</keyword>
<dbReference type="RefSeq" id="XP_011001774.1">
    <property type="nucleotide sequence ID" value="XM_011003472.1"/>
</dbReference>
<dbReference type="Pfam" id="PF13855">
    <property type="entry name" value="LRR_8"/>
    <property type="match status" value="1"/>
</dbReference>
<keyword evidence="4" id="KW-0547">Nucleotide-binding</keyword>
<dbReference type="Proteomes" id="UP000694918">
    <property type="component" value="Unplaced"/>
</dbReference>
<evidence type="ECO:0000256" key="3">
    <source>
        <dbReference type="ARBA" id="ARBA00022737"/>
    </source>
</evidence>
<keyword evidence="9" id="KW-1185">Reference proteome</keyword>
<evidence type="ECO:0000313" key="12">
    <source>
        <dbReference type="RefSeq" id="XP_011001775.1"/>
    </source>
</evidence>
<dbReference type="GO" id="GO:0006952">
    <property type="term" value="P:defense response"/>
    <property type="evidence" value="ECO:0007669"/>
    <property type="project" value="UniProtKB-KW"/>
</dbReference>
<dbReference type="GO" id="GO:0043531">
    <property type="term" value="F:ADP binding"/>
    <property type="evidence" value="ECO:0007669"/>
    <property type="project" value="InterPro"/>
</dbReference>
<evidence type="ECO:0000259" key="7">
    <source>
        <dbReference type="Pfam" id="PF00931"/>
    </source>
</evidence>
<dbReference type="SUPFAM" id="SSF52540">
    <property type="entry name" value="P-loop containing nucleoside triphosphate hydrolases"/>
    <property type="match status" value="1"/>
</dbReference>
<evidence type="ECO:0000256" key="5">
    <source>
        <dbReference type="ARBA" id="ARBA00022821"/>
    </source>
</evidence>
<dbReference type="InterPro" id="IPR027417">
    <property type="entry name" value="P-loop_NTPase"/>
</dbReference>
<dbReference type="PRINTS" id="PR00364">
    <property type="entry name" value="DISEASERSIST"/>
</dbReference>
<dbReference type="FunFam" id="1.10.10.10:FF:000322">
    <property type="entry name" value="Probable disease resistance protein At1g63360"/>
    <property type="match status" value="1"/>
</dbReference>
<dbReference type="Gene3D" id="1.10.8.430">
    <property type="entry name" value="Helical domain of apoptotic protease-activating factors"/>
    <property type="match status" value="1"/>
</dbReference>
<dbReference type="InterPro" id="IPR001611">
    <property type="entry name" value="Leu-rich_rpt"/>
</dbReference>
<dbReference type="SUPFAM" id="SSF52058">
    <property type="entry name" value="L domain-like"/>
    <property type="match status" value="1"/>
</dbReference>
<comment type="similarity">
    <text evidence="1">Belongs to the disease resistance NB-LRR family.</text>
</comment>
<evidence type="ECO:0000313" key="11">
    <source>
        <dbReference type="RefSeq" id="XP_011001774.1"/>
    </source>
</evidence>
<gene>
    <name evidence="10 11 12" type="primary">LOC105108949</name>
</gene>
<dbReference type="Gene3D" id="3.80.10.10">
    <property type="entry name" value="Ribonuclease Inhibitor"/>
    <property type="match status" value="1"/>
</dbReference>
<keyword evidence="3" id="KW-0677">Repeat</keyword>
<dbReference type="InterPro" id="IPR042197">
    <property type="entry name" value="Apaf_helical"/>
</dbReference>
<proteinExistence type="inferred from homology"/>
<dbReference type="GeneID" id="105108949"/>
<evidence type="ECO:0000259" key="8">
    <source>
        <dbReference type="Pfam" id="PF23247"/>
    </source>
</evidence>
<evidence type="ECO:0000256" key="2">
    <source>
        <dbReference type="ARBA" id="ARBA00022614"/>
    </source>
</evidence>
<dbReference type="GO" id="GO:0005524">
    <property type="term" value="F:ATP binding"/>
    <property type="evidence" value="ECO:0007669"/>
    <property type="project" value="UniProtKB-KW"/>
</dbReference>
<dbReference type="Gene3D" id="3.40.50.300">
    <property type="entry name" value="P-loop containing nucleotide triphosphate hydrolases"/>
    <property type="match status" value="1"/>
</dbReference>
<keyword evidence="6" id="KW-0067">ATP-binding</keyword>
<evidence type="ECO:0000256" key="1">
    <source>
        <dbReference type="ARBA" id="ARBA00008894"/>
    </source>
</evidence>
<dbReference type="Pfam" id="PF00931">
    <property type="entry name" value="NB-ARC"/>
    <property type="match status" value="1"/>
</dbReference>
<dbReference type="PANTHER" id="PTHR33463:SF187">
    <property type="entry name" value="AND NB-ARC DOMAIN DISEASE RESISTANCE PROTEIN, PUTATIVE-RELATED"/>
    <property type="match status" value="1"/>
</dbReference>
<feature type="domain" description="NB-ARC" evidence="7">
    <location>
        <begin position="241"/>
        <end position="404"/>
    </location>
</feature>
<dbReference type="InterPro" id="IPR032675">
    <property type="entry name" value="LRR_dom_sf"/>
</dbReference>
<reference evidence="10 11" key="1">
    <citation type="submission" date="2025-04" db="UniProtKB">
        <authorList>
            <consortium name="RefSeq"/>
        </authorList>
    </citation>
    <scope>IDENTIFICATION</scope>
</reference>
<dbReference type="AlphaFoldDB" id="A0AAJ6SZE1"/>
<organism evidence="9 10">
    <name type="scientific">Populus euphratica</name>
    <name type="common">Euphrates poplar</name>
    <dbReference type="NCBI Taxonomy" id="75702"/>
    <lineage>
        <taxon>Eukaryota</taxon>
        <taxon>Viridiplantae</taxon>
        <taxon>Streptophyta</taxon>
        <taxon>Embryophyta</taxon>
        <taxon>Tracheophyta</taxon>
        <taxon>Spermatophyta</taxon>
        <taxon>Magnoliopsida</taxon>
        <taxon>eudicotyledons</taxon>
        <taxon>Gunneridae</taxon>
        <taxon>Pentapetalae</taxon>
        <taxon>rosids</taxon>
        <taxon>fabids</taxon>
        <taxon>Malpighiales</taxon>
        <taxon>Salicaceae</taxon>
        <taxon>Saliceae</taxon>
        <taxon>Populus</taxon>
    </lineage>
</organism>
<keyword evidence="2" id="KW-0433">Leucine-rich repeat</keyword>
<dbReference type="KEGG" id="peu:105108949"/>
<dbReference type="InterPro" id="IPR036388">
    <property type="entry name" value="WH-like_DNA-bd_sf"/>
</dbReference>
<dbReference type="PANTHER" id="PTHR33463">
    <property type="entry name" value="NB-ARC DOMAIN-CONTAINING PROTEIN-RELATED"/>
    <property type="match status" value="1"/>
</dbReference>
<protein>
    <submittedName>
        <fullName evidence="10 11">Probable disease resistance protein At4g27220</fullName>
    </submittedName>
</protein>
<dbReference type="Pfam" id="PF23247">
    <property type="entry name" value="LRR_RPS2"/>
    <property type="match status" value="1"/>
</dbReference>
<dbReference type="Gene3D" id="1.10.10.10">
    <property type="entry name" value="Winged helix-like DNA-binding domain superfamily/Winged helix DNA-binding domain"/>
    <property type="match status" value="1"/>
</dbReference>
<evidence type="ECO:0000313" key="10">
    <source>
        <dbReference type="RefSeq" id="XP_011001773.1"/>
    </source>
</evidence>
<evidence type="ECO:0000313" key="9">
    <source>
        <dbReference type="Proteomes" id="UP000694918"/>
    </source>
</evidence>
<feature type="domain" description="Disease resistance protein At4g27190-like leucine-rich repeats" evidence="8">
    <location>
        <begin position="904"/>
        <end position="1016"/>
    </location>
</feature>